<dbReference type="InterPro" id="IPR001633">
    <property type="entry name" value="EAL_dom"/>
</dbReference>
<dbReference type="AlphaFoldDB" id="A0A6B3SR50"/>
<dbReference type="InterPro" id="IPR029787">
    <property type="entry name" value="Nucleotide_cyclase"/>
</dbReference>
<dbReference type="InterPro" id="IPR050706">
    <property type="entry name" value="Cyclic-di-GMP_PDE-like"/>
</dbReference>
<dbReference type="Pfam" id="PF00563">
    <property type="entry name" value="EAL"/>
    <property type="match status" value="1"/>
</dbReference>
<dbReference type="GO" id="GO:0071111">
    <property type="term" value="F:cyclic-guanylate-specific phosphodiesterase activity"/>
    <property type="evidence" value="ECO:0007669"/>
    <property type="project" value="InterPro"/>
</dbReference>
<name>A0A6B3SR50_9BURK</name>
<dbReference type="Proteomes" id="UP000482155">
    <property type="component" value="Unassembled WGS sequence"/>
</dbReference>
<dbReference type="PANTHER" id="PTHR33121:SF70">
    <property type="entry name" value="SIGNALING PROTEIN YKOW"/>
    <property type="match status" value="1"/>
</dbReference>
<keyword evidence="3" id="KW-1185">Reference proteome</keyword>
<dbReference type="CDD" id="cd01948">
    <property type="entry name" value="EAL"/>
    <property type="match status" value="1"/>
</dbReference>
<accession>A0A6B3SR50</accession>
<dbReference type="EMBL" id="JAAIVB010000011">
    <property type="protein sequence ID" value="NEX60139.1"/>
    <property type="molecule type" value="Genomic_DNA"/>
</dbReference>
<reference evidence="2 3" key="1">
    <citation type="submission" date="2020-02" db="EMBL/GenBank/DDBJ databases">
        <authorList>
            <person name="Kim M.K."/>
        </authorList>
    </citation>
    <scope>NUCLEOTIDE SEQUENCE [LARGE SCALE GENOMIC DNA]</scope>
    <source>
        <strain evidence="2 3">17J57-3</strain>
    </source>
</reference>
<evidence type="ECO:0000313" key="3">
    <source>
        <dbReference type="Proteomes" id="UP000482155"/>
    </source>
</evidence>
<protein>
    <submittedName>
        <fullName evidence="2">GGDEF domain-containing protein</fullName>
    </submittedName>
</protein>
<feature type="domain" description="EAL" evidence="1">
    <location>
        <begin position="170"/>
        <end position="428"/>
    </location>
</feature>
<dbReference type="PROSITE" id="PS50883">
    <property type="entry name" value="EAL"/>
    <property type="match status" value="1"/>
</dbReference>
<gene>
    <name evidence="2" type="ORF">G3574_03520</name>
</gene>
<dbReference type="Gene3D" id="3.20.20.450">
    <property type="entry name" value="EAL domain"/>
    <property type="match status" value="1"/>
</dbReference>
<organism evidence="2 3">
    <name type="scientific">Noviherbaspirillum galbum</name>
    <dbReference type="NCBI Taxonomy" id="2709383"/>
    <lineage>
        <taxon>Bacteria</taxon>
        <taxon>Pseudomonadati</taxon>
        <taxon>Pseudomonadota</taxon>
        <taxon>Betaproteobacteria</taxon>
        <taxon>Burkholderiales</taxon>
        <taxon>Oxalobacteraceae</taxon>
        <taxon>Noviherbaspirillum</taxon>
    </lineage>
</organism>
<evidence type="ECO:0000313" key="2">
    <source>
        <dbReference type="EMBL" id="NEX60139.1"/>
    </source>
</evidence>
<dbReference type="InterPro" id="IPR035919">
    <property type="entry name" value="EAL_sf"/>
</dbReference>
<dbReference type="SUPFAM" id="SSF55073">
    <property type="entry name" value="Nucleotide cyclase"/>
    <property type="match status" value="1"/>
</dbReference>
<evidence type="ECO:0000259" key="1">
    <source>
        <dbReference type="PROSITE" id="PS50883"/>
    </source>
</evidence>
<dbReference type="SMART" id="SM00052">
    <property type="entry name" value="EAL"/>
    <property type="match status" value="1"/>
</dbReference>
<comment type="caution">
    <text evidence="2">The sequence shown here is derived from an EMBL/GenBank/DDBJ whole genome shotgun (WGS) entry which is preliminary data.</text>
</comment>
<proteinExistence type="predicted"/>
<dbReference type="SUPFAM" id="SSF141868">
    <property type="entry name" value="EAL domain-like"/>
    <property type="match status" value="1"/>
</dbReference>
<dbReference type="PANTHER" id="PTHR33121">
    <property type="entry name" value="CYCLIC DI-GMP PHOSPHODIESTERASE PDEF"/>
    <property type="match status" value="1"/>
</dbReference>
<dbReference type="RefSeq" id="WP_163960640.1">
    <property type="nucleotide sequence ID" value="NZ_JAAIVB010000011.1"/>
</dbReference>
<sequence>MSALPTPSRINALEASVHCLDRLADAVSCARGNNTRVAVYFVAANAPVLDNSVLPAALADRLLAVLRQCVGPEGDCAQYSGGSFIAFIPSAGSITEAAAKMHVIQAGFLNVLRRGESGRVLVGASVFPEDDTDSSGLLMHAYSAMLDNLLTDGQYCNLFNFAKQAEESRRNRVTSDVLRALNENRIRAYFQPKVNIVTGLPTGAEALARLIKEDGTVMEPGHFLPYIKSERCLLELDCAMLEQALRQGIAWMDEGMPLAMSVNVAAKLFNNRLFTERALVLLEKYPRFPPAMLAIEVLENLDMTDLALARGLFAELRAHGVRIYLDDYGTGRSSAAYMKAFEVDGIKIDRSFVGDLCNGARGERDRAIIAAAVEVARAFGLRYIIAEGIEQEDTAKALVDLGITTGQGYFYARPMPAEKFRDWFHDAHQSYQSS</sequence>